<reference evidence="2" key="1">
    <citation type="submission" date="2020-12" db="EMBL/GenBank/DDBJ databases">
        <title>Vagococcus allomyrinae sp. nov. and Enterococcus lavae sp. nov., isolated from the larvae of Allomyrina dichotoma.</title>
        <authorList>
            <person name="Lee S.D."/>
        </authorList>
    </citation>
    <scope>NUCLEOTIDE SEQUENCE</scope>
    <source>
        <strain evidence="2">BWB3-3</strain>
    </source>
</reference>
<evidence type="ECO:0000256" key="1">
    <source>
        <dbReference type="SAM" id="Phobius"/>
    </source>
</evidence>
<dbReference type="GO" id="GO:0005886">
    <property type="term" value="C:plasma membrane"/>
    <property type="evidence" value="ECO:0007669"/>
    <property type="project" value="TreeGrafter"/>
</dbReference>
<evidence type="ECO:0000313" key="3">
    <source>
        <dbReference type="Proteomes" id="UP000674938"/>
    </source>
</evidence>
<feature type="transmembrane region" description="Helical" evidence="1">
    <location>
        <begin position="12"/>
        <end position="33"/>
    </location>
</feature>
<accession>A0A940SXF2</accession>
<dbReference type="AlphaFoldDB" id="A0A940SXF2"/>
<gene>
    <name evidence="2" type="ORF">I6N95_24970</name>
</gene>
<dbReference type="EMBL" id="JAEEGA010000024">
    <property type="protein sequence ID" value="MBP1044265.1"/>
    <property type="molecule type" value="Genomic_DNA"/>
</dbReference>
<dbReference type="RefSeq" id="WP_209532604.1">
    <property type="nucleotide sequence ID" value="NZ_JAEEGA010000024.1"/>
</dbReference>
<feature type="transmembrane region" description="Helical" evidence="1">
    <location>
        <begin position="92"/>
        <end position="111"/>
    </location>
</feature>
<dbReference type="Pfam" id="PF03729">
    <property type="entry name" value="DUF308"/>
    <property type="match status" value="2"/>
</dbReference>
<dbReference type="PANTHER" id="PTHR34989:SF1">
    <property type="entry name" value="PROTEIN HDED"/>
    <property type="match status" value="1"/>
</dbReference>
<dbReference type="InterPro" id="IPR052712">
    <property type="entry name" value="Acid_resist_chaperone_HdeD"/>
</dbReference>
<dbReference type="InterPro" id="IPR005325">
    <property type="entry name" value="DUF308_memb"/>
</dbReference>
<protein>
    <submittedName>
        <fullName evidence="2">DUF308 domain-containing protein</fullName>
    </submittedName>
</protein>
<keyword evidence="1" id="KW-0472">Membrane</keyword>
<feature type="transmembrane region" description="Helical" evidence="1">
    <location>
        <begin position="123"/>
        <end position="143"/>
    </location>
</feature>
<feature type="transmembrane region" description="Helical" evidence="1">
    <location>
        <begin position="39"/>
        <end position="56"/>
    </location>
</feature>
<feature type="transmembrane region" description="Helical" evidence="1">
    <location>
        <begin position="68"/>
        <end position="86"/>
    </location>
</feature>
<organism evidence="2 3">
    <name type="scientific">Vagococcus allomyrinae</name>
    <dbReference type="NCBI Taxonomy" id="2794353"/>
    <lineage>
        <taxon>Bacteria</taxon>
        <taxon>Bacillati</taxon>
        <taxon>Bacillota</taxon>
        <taxon>Bacilli</taxon>
        <taxon>Lactobacillales</taxon>
        <taxon>Enterococcaceae</taxon>
        <taxon>Vagococcus</taxon>
    </lineage>
</organism>
<sequence length="189" mass="21047">MRRIIQYMQENLVVRSIVYVVLGILIVENPIFILKGLKYVLAIYSILIGVTYLLSAEKGRQNEQPYRFSFFIGIVYLVIAAIMLMLSETIMSFLPAVLGILILLSGLIQVKDGLDLMHIQKKWGIGFIVYSSILILLGTVLIINPFSSVRVVFRMFGLILIGMGVAGIINTYALSMATVTIDVPTNNSK</sequence>
<dbReference type="PANTHER" id="PTHR34989">
    <property type="entry name" value="PROTEIN HDED"/>
    <property type="match status" value="1"/>
</dbReference>
<comment type="caution">
    <text evidence="2">The sequence shown here is derived from an EMBL/GenBank/DDBJ whole genome shotgun (WGS) entry which is preliminary data.</text>
</comment>
<proteinExistence type="predicted"/>
<dbReference type="Proteomes" id="UP000674938">
    <property type="component" value="Unassembled WGS sequence"/>
</dbReference>
<keyword evidence="1" id="KW-1133">Transmembrane helix</keyword>
<keyword evidence="3" id="KW-1185">Reference proteome</keyword>
<evidence type="ECO:0000313" key="2">
    <source>
        <dbReference type="EMBL" id="MBP1044265.1"/>
    </source>
</evidence>
<keyword evidence="1" id="KW-0812">Transmembrane</keyword>
<name>A0A940SXF2_9ENTE</name>
<feature type="transmembrane region" description="Helical" evidence="1">
    <location>
        <begin position="155"/>
        <end position="181"/>
    </location>
</feature>